<evidence type="ECO:0000259" key="3">
    <source>
        <dbReference type="SMART" id="SM00563"/>
    </source>
</evidence>
<evidence type="ECO:0000313" key="5">
    <source>
        <dbReference type="Proteomes" id="UP000193090"/>
    </source>
</evidence>
<keyword evidence="2 4" id="KW-0012">Acyltransferase</keyword>
<dbReference type="PANTHER" id="PTHR10434:SF55">
    <property type="entry name" value="POSSIBLE ACYLTRANSFERASE"/>
    <property type="match status" value="1"/>
</dbReference>
<evidence type="ECO:0000256" key="1">
    <source>
        <dbReference type="ARBA" id="ARBA00022679"/>
    </source>
</evidence>
<dbReference type="AlphaFoldDB" id="A0A1X2EMN6"/>
<dbReference type="GO" id="GO:0003841">
    <property type="term" value="F:1-acylglycerol-3-phosphate O-acyltransferase activity"/>
    <property type="evidence" value="ECO:0007669"/>
    <property type="project" value="TreeGrafter"/>
</dbReference>
<dbReference type="Proteomes" id="UP000193090">
    <property type="component" value="Unassembled WGS sequence"/>
</dbReference>
<dbReference type="CDD" id="cd07989">
    <property type="entry name" value="LPLAT_AGPAT-like"/>
    <property type="match status" value="1"/>
</dbReference>
<dbReference type="GO" id="GO:0006654">
    <property type="term" value="P:phosphatidic acid biosynthetic process"/>
    <property type="evidence" value="ECO:0007669"/>
    <property type="project" value="TreeGrafter"/>
</dbReference>
<name>A0A1X2EMN6_9MYCO</name>
<protein>
    <submittedName>
        <fullName evidence="4">Acyltransferase</fullName>
    </submittedName>
</protein>
<comment type="caution">
    <text evidence="4">The sequence shown here is derived from an EMBL/GenBank/DDBJ whole genome shotgun (WGS) entry which is preliminary data.</text>
</comment>
<accession>A0A1X2EMN6</accession>
<reference evidence="4 5" key="1">
    <citation type="submission" date="2016-01" db="EMBL/GenBank/DDBJ databases">
        <title>The new phylogeny of the genus Mycobacterium.</title>
        <authorList>
            <person name="Tarcisio F."/>
            <person name="Conor M."/>
            <person name="Antonella G."/>
            <person name="Elisabetta G."/>
            <person name="Giulia F.S."/>
            <person name="Sara T."/>
            <person name="Anna F."/>
            <person name="Clotilde B."/>
            <person name="Roberto B."/>
            <person name="Veronica D.S."/>
            <person name="Fabio R."/>
            <person name="Monica P."/>
            <person name="Olivier J."/>
            <person name="Enrico T."/>
            <person name="Nicola S."/>
        </authorList>
    </citation>
    <scope>NUCLEOTIDE SEQUENCE [LARGE SCALE GENOMIC DNA]</scope>
    <source>
        <strain evidence="4 5">DSM 44153</strain>
    </source>
</reference>
<proteinExistence type="predicted"/>
<keyword evidence="5" id="KW-1185">Reference proteome</keyword>
<organism evidence="4 5">
    <name type="scientific">Mycolicibacillus trivialis</name>
    <dbReference type="NCBI Taxonomy" id="1798"/>
    <lineage>
        <taxon>Bacteria</taxon>
        <taxon>Bacillati</taxon>
        <taxon>Actinomycetota</taxon>
        <taxon>Actinomycetes</taxon>
        <taxon>Mycobacteriales</taxon>
        <taxon>Mycobacteriaceae</taxon>
        <taxon>Mycolicibacillus</taxon>
    </lineage>
</organism>
<dbReference type="STRING" id="1798.AWC30_06080"/>
<dbReference type="SUPFAM" id="SSF69593">
    <property type="entry name" value="Glycerol-3-phosphate (1)-acyltransferase"/>
    <property type="match status" value="1"/>
</dbReference>
<dbReference type="InterPro" id="IPR002123">
    <property type="entry name" value="Plipid/glycerol_acylTrfase"/>
</dbReference>
<evidence type="ECO:0000313" key="4">
    <source>
        <dbReference type="EMBL" id="ORX06665.1"/>
    </source>
</evidence>
<dbReference type="RefSeq" id="WP_085109246.1">
    <property type="nucleotide sequence ID" value="NZ_JACKSN010000124.1"/>
</dbReference>
<evidence type="ECO:0000256" key="2">
    <source>
        <dbReference type="ARBA" id="ARBA00023315"/>
    </source>
</evidence>
<dbReference type="SMART" id="SM00563">
    <property type="entry name" value="PlsC"/>
    <property type="match status" value="1"/>
</dbReference>
<dbReference type="PANTHER" id="PTHR10434">
    <property type="entry name" value="1-ACYL-SN-GLYCEROL-3-PHOSPHATE ACYLTRANSFERASE"/>
    <property type="match status" value="1"/>
</dbReference>
<feature type="domain" description="Phospholipid/glycerol acyltransferase" evidence="3">
    <location>
        <begin position="38"/>
        <end position="152"/>
    </location>
</feature>
<dbReference type="GO" id="GO:0005886">
    <property type="term" value="C:plasma membrane"/>
    <property type="evidence" value="ECO:0007669"/>
    <property type="project" value="TreeGrafter"/>
</dbReference>
<sequence length="261" mass="29367">MAEPFFRLLEIVVPQVVAVNKTKITYHGLDHLPERGGAVIAVNHTSYVDWLPASLAALQRKRRLRFMIKAEMQDVAAVNYVIKHTRLIPVDREHGEQAYHEAVSRLKQGELVGVHPEATISRSLELKEFKTGAARMALEAQVPLIPMIVWGAQRIWPKDHPKNLFRNNVPITVEAGQPLAPRGSAEQLIGQLRSQMVTILDKVQREYAHPTGAHWVPRRLGGGAPSPEESAVLRREELLARARRHEEAARKRAGAPPRRVR</sequence>
<dbReference type="OrthoDB" id="3210041at2"/>
<keyword evidence="1 4" id="KW-0808">Transferase</keyword>
<dbReference type="EMBL" id="LQPZ01000015">
    <property type="protein sequence ID" value="ORX06665.1"/>
    <property type="molecule type" value="Genomic_DNA"/>
</dbReference>
<dbReference type="Pfam" id="PF01553">
    <property type="entry name" value="Acyltransferase"/>
    <property type="match status" value="1"/>
</dbReference>
<gene>
    <name evidence="4" type="ORF">AWC30_06080</name>
</gene>